<dbReference type="AlphaFoldDB" id="A0A3B0UMX0"/>
<dbReference type="InterPro" id="IPR002909">
    <property type="entry name" value="IPT_dom"/>
</dbReference>
<dbReference type="SMART" id="SM00429">
    <property type="entry name" value="IPT"/>
    <property type="match status" value="1"/>
</dbReference>
<dbReference type="Pfam" id="PF01436">
    <property type="entry name" value="NHL"/>
    <property type="match status" value="1"/>
</dbReference>
<keyword evidence="1" id="KW-0677">Repeat</keyword>
<feature type="domain" description="IPT/TIG" evidence="2">
    <location>
        <begin position="33"/>
        <end position="113"/>
    </location>
</feature>
<gene>
    <name evidence="3" type="ORF">MNBD_BACTEROID04-1738</name>
</gene>
<dbReference type="PANTHER" id="PTHR13833:SF71">
    <property type="entry name" value="NHL DOMAIN-CONTAINING PROTEIN"/>
    <property type="match status" value="1"/>
</dbReference>
<evidence type="ECO:0000313" key="3">
    <source>
        <dbReference type="EMBL" id="VAW25899.1"/>
    </source>
</evidence>
<sequence length="211" mass="22114">MKNFIKNTFFLTLFITLYNCSSSNDEPIPVIANPSLTSINPTSGPKETLVSINGEHFGTNVNAIQVFFNDTDATIQTVTETKITAIVPSKAFTGLVKVIVNGTELVGSEFTYIITDILVNSLAGNDTAGDADGSGTSASFKVPKGVAIDKQGNIYVADAFNHRIRKITPSGVVTTLAGSTAGDANGTGTTAQFNRPLGLTVDSQGNVYVAD</sequence>
<name>A0A3B0UMX0_9ZZZZ</name>
<protein>
    <recommendedName>
        <fullName evidence="2">IPT/TIG domain-containing protein</fullName>
    </recommendedName>
</protein>
<evidence type="ECO:0000256" key="1">
    <source>
        <dbReference type="ARBA" id="ARBA00022737"/>
    </source>
</evidence>
<evidence type="ECO:0000259" key="2">
    <source>
        <dbReference type="SMART" id="SM00429"/>
    </source>
</evidence>
<dbReference type="PANTHER" id="PTHR13833">
    <property type="match status" value="1"/>
</dbReference>
<proteinExistence type="predicted"/>
<dbReference type="InterPro" id="IPR056822">
    <property type="entry name" value="TEN_NHL"/>
</dbReference>
<reference evidence="3" key="1">
    <citation type="submission" date="2018-06" db="EMBL/GenBank/DDBJ databases">
        <authorList>
            <person name="Zhirakovskaya E."/>
        </authorList>
    </citation>
    <scope>NUCLEOTIDE SEQUENCE</scope>
</reference>
<dbReference type="InterPro" id="IPR001258">
    <property type="entry name" value="NHL_repeat"/>
</dbReference>
<dbReference type="EMBL" id="UOER01000525">
    <property type="protein sequence ID" value="VAW25899.1"/>
    <property type="molecule type" value="Genomic_DNA"/>
</dbReference>
<dbReference type="SUPFAM" id="SSF63829">
    <property type="entry name" value="Calcium-dependent phosphotriesterase"/>
    <property type="match status" value="1"/>
</dbReference>
<accession>A0A3B0UMX0</accession>
<dbReference type="InterPro" id="IPR014756">
    <property type="entry name" value="Ig_E-set"/>
</dbReference>
<dbReference type="InterPro" id="IPR011042">
    <property type="entry name" value="6-blade_b-propeller_TolB-like"/>
</dbReference>
<feature type="non-terminal residue" evidence="3">
    <location>
        <position position="211"/>
    </location>
</feature>
<dbReference type="PROSITE" id="PS51125">
    <property type="entry name" value="NHL"/>
    <property type="match status" value="2"/>
</dbReference>
<dbReference type="Pfam" id="PF25021">
    <property type="entry name" value="TEN_NHL"/>
    <property type="match status" value="1"/>
</dbReference>
<dbReference type="Gene3D" id="2.60.40.10">
    <property type="entry name" value="Immunoglobulins"/>
    <property type="match status" value="1"/>
</dbReference>
<dbReference type="Pfam" id="PF01833">
    <property type="entry name" value="TIG"/>
    <property type="match status" value="1"/>
</dbReference>
<organism evidence="3">
    <name type="scientific">hydrothermal vent metagenome</name>
    <dbReference type="NCBI Taxonomy" id="652676"/>
    <lineage>
        <taxon>unclassified sequences</taxon>
        <taxon>metagenomes</taxon>
        <taxon>ecological metagenomes</taxon>
    </lineage>
</organism>
<dbReference type="SUPFAM" id="SSF81296">
    <property type="entry name" value="E set domains"/>
    <property type="match status" value="1"/>
</dbReference>
<dbReference type="Gene3D" id="2.120.10.30">
    <property type="entry name" value="TolB, C-terminal domain"/>
    <property type="match status" value="1"/>
</dbReference>
<dbReference type="CDD" id="cd00603">
    <property type="entry name" value="IPT_PCSR"/>
    <property type="match status" value="1"/>
</dbReference>
<dbReference type="InterPro" id="IPR013783">
    <property type="entry name" value="Ig-like_fold"/>
</dbReference>